<gene>
    <name evidence="2" type="ORF">RE431_11780</name>
</gene>
<evidence type="ECO:0000313" key="2">
    <source>
        <dbReference type="EMBL" id="MDR5591318.1"/>
    </source>
</evidence>
<dbReference type="SUPFAM" id="SSF54427">
    <property type="entry name" value="NTF2-like"/>
    <property type="match status" value="1"/>
</dbReference>
<keyword evidence="3" id="KW-1185">Reference proteome</keyword>
<protein>
    <submittedName>
        <fullName evidence="2">Nuclear transport factor 2 family protein</fullName>
    </submittedName>
</protein>
<comment type="caution">
    <text evidence="2">The sequence shown here is derived from an EMBL/GenBank/DDBJ whole genome shotgun (WGS) entry which is preliminary data.</text>
</comment>
<sequence length="151" mass="17420">MKKFLILFFALSLNSLDLISQEFIGDKNDIDIILKNTEAFSKAYVNADYDGIKESYAENAVILPPGAELIKGKQAIKERWILPEEVKILSHKITQTEIKIINDHAYDIGYYEGSTQRNDGTEISWKGKYLIVWKKEEGDWKIYADAWNQVE</sequence>
<evidence type="ECO:0000259" key="1">
    <source>
        <dbReference type="Pfam" id="PF14534"/>
    </source>
</evidence>
<accession>A0ABU1ESE5</accession>
<dbReference type="Proteomes" id="UP001257234">
    <property type="component" value="Unassembled WGS sequence"/>
</dbReference>
<feature type="domain" description="DUF4440" evidence="1">
    <location>
        <begin position="33"/>
        <end position="142"/>
    </location>
</feature>
<dbReference type="Gene3D" id="3.10.450.50">
    <property type="match status" value="1"/>
</dbReference>
<proteinExistence type="predicted"/>
<dbReference type="EMBL" id="JAVJIU010000004">
    <property type="protein sequence ID" value="MDR5591318.1"/>
    <property type="molecule type" value="Genomic_DNA"/>
</dbReference>
<name>A0ABU1ESE5_9FLAO</name>
<organism evidence="2 3">
    <name type="scientific">Christiangramia sediminicola</name>
    <dbReference type="NCBI Taxonomy" id="3073267"/>
    <lineage>
        <taxon>Bacteria</taxon>
        <taxon>Pseudomonadati</taxon>
        <taxon>Bacteroidota</taxon>
        <taxon>Flavobacteriia</taxon>
        <taxon>Flavobacteriales</taxon>
        <taxon>Flavobacteriaceae</taxon>
        <taxon>Christiangramia</taxon>
    </lineage>
</organism>
<dbReference type="Pfam" id="PF14534">
    <property type="entry name" value="DUF4440"/>
    <property type="match status" value="1"/>
</dbReference>
<evidence type="ECO:0000313" key="3">
    <source>
        <dbReference type="Proteomes" id="UP001257234"/>
    </source>
</evidence>
<dbReference type="InterPro" id="IPR027843">
    <property type="entry name" value="DUF4440"/>
</dbReference>
<dbReference type="RefSeq" id="WP_309562181.1">
    <property type="nucleotide sequence ID" value="NZ_JAVJIU010000004.1"/>
</dbReference>
<dbReference type="InterPro" id="IPR032710">
    <property type="entry name" value="NTF2-like_dom_sf"/>
</dbReference>
<reference evidence="3" key="1">
    <citation type="submission" date="2023-07" db="EMBL/GenBank/DDBJ databases">
        <title>Christiangramia sp. SM2212., a novel bacterium of the family Flavobacteriaceae isolated from the sea sediment.</title>
        <authorList>
            <person name="Wang J."/>
            <person name="Zhang X."/>
        </authorList>
    </citation>
    <scope>NUCLEOTIDE SEQUENCE [LARGE SCALE GENOMIC DNA]</scope>
    <source>
        <strain evidence="3">SM2212</strain>
    </source>
</reference>
<dbReference type="CDD" id="cd00531">
    <property type="entry name" value="NTF2_like"/>
    <property type="match status" value="1"/>
</dbReference>